<accession>A0A5R8LSL6</accession>
<dbReference type="PANTHER" id="PTHR46361:SF3">
    <property type="entry name" value="ELECTRON CARRIER_ PROTEIN DISULFIDE OXIDOREDUCTASE"/>
    <property type="match status" value="1"/>
</dbReference>
<dbReference type="EMBL" id="VBUK01000017">
    <property type="protein sequence ID" value="TLF40234.1"/>
    <property type="molecule type" value="Genomic_DNA"/>
</dbReference>
<name>A0A5R8LSL6_9FLAO</name>
<evidence type="ECO:0000313" key="4">
    <source>
        <dbReference type="Proteomes" id="UP000308382"/>
    </source>
</evidence>
<dbReference type="OrthoDB" id="526867at2"/>
<comment type="caution">
    <text evidence="3">The sequence shown here is derived from an EMBL/GenBank/DDBJ whole genome shotgun (WGS) entry which is preliminary data.</text>
</comment>
<feature type="transmembrane region" description="Helical" evidence="1">
    <location>
        <begin position="32"/>
        <end position="53"/>
    </location>
</feature>
<proteinExistence type="predicted"/>
<dbReference type="Pfam" id="PF04784">
    <property type="entry name" value="DUF547"/>
    <property type="match status" value="1"/>
</dbReference>
<evidence type="ECO:0000256" key="1">
    <source>
        <dbReference type="SAM" id="Phobius"/>
    </source>
</evidence>
<evidence type="ECO:0000259" key="2">
    <source>
        <dbReference type="Pfam" id="PF04784"/>
    </source>
</evidence>
<keyword evidence="1" id="KW-1133">Transmembrane helix</keyword>
<gene>
    <name evidence="3" type="ORF">FEK29_17515</name>
</gene>
<evidence type="ECO:0000313" key="3">
    <source>
        <dbReference type="EMBL" id="TLF40234.1"/>
    </source>
</evidence>
<protein>
    <submittedName>
        <fullName evidence="3">DUF547 domain-containing protein</fullName>
    </submittedName>
</protein>
<keyword evidence="1" id="KW-0472">Membrane</keyword>
<dbReference type="InterPro" id="IPR006869">
    <property type="entry name" value="DUF547"/>
</dbReference>
<keyword evidence="1" id="KW-0812">Transmembrane</keyword>
<organism evidence="3 4">
    <name type="scientific">Maribacter aurantiacus</name>
    <dbReference type="NCBI Taxonomy" id="1882343"/>
    <lineage>
        <taxon>Bacteria</taxon>
        <taxon>Pseudomonadati</taxon>
        <taxon>Bacteroidota</taxon>
        <taxon>Flavobacteriia</taxon>
        <taxon>Flavobacteriales</taxon>
        <taxon>Flavobacteriaceae</taxon>
        <taxon>Maribacter</taxon>
    </lineage>
</organism>
<dbReference type="Proteomes" id="UP000308382">
    <property type="component" value="Unassembled WGS sequence"/>
</dbReference>
<feature type="domain" description="DUF547" evidence="2">
    <location>
        <begin position="104"/>
        <end position="226"/>
    </location>
</feature>
<dbReference type="AlphaFoldDB" id="A0A5R8LSL6"/>
<reference evidence="3 4" key="1">
    <citation type="journal article" date="2017" name="Int. J. Syst. Evol. Microbiol.">
        <title>Maripseudobacter aurantiacus gen. nov., sp. nov., a novel member of the family Flavobacteriaceae isolated from a sedimentation basin.</title>
        <authorList>
            <person name="Chen C."/>
            <person name="Su Y."/>
            <person name="Tao T."/>
            <person name="Fu G."/>
            <person name="Zhang C."/>
            <person name="Sun C."/>
            <person name="Zhang X."/>
            <person name="Wu M."/>
        </authorList>
    </citation>
    <scope>NUCLEOTIDE SEQUENCE [LARGE SCALE GENOMIC DNA]</scope>
    <source>
        <strain evidence="4">CDA4</strain>
    </source>
</reference>
<dbReference type="PANTHER" id="PTHR46361">
    <property type="entry name" value="ELECTRON CARRIER/ PROTEIN DISULFIDE OXIDOREDUCTASE"/>
    <property type="match status" value="1"/>
</dbReference>
<keyword evidence="4" id="KW-1185">Reference proteome</keyword>
<sequence>MRSKYIADYFGASPRCIHQKQSFNLKAGLREFYHLAVTINLLFILLIGTWNGFGQSTSKSETIDFNKLSVEFLVKIKNQENTQKIQDTFSNVTIKELEDALDTNQKKLAFWVNIYNAYIQVILRNNPDLYKDRSKFFKADQISFAGEMISFELIEHGIIRGSQWEYGLGFIGKLFPGEFEKRLRVEEPDYRIHFALNCGAKDCPPVAIYEWKRLDEQFAKSTSNYLKRTTEYDAVKKEARVTTLFSWFRGDFGGTDGIKEILKKEGLIPTTKGIDLEYKNYDWTLELDNFATL</sequence>